<dbReference type="EMBL" id="CAJNOC010003101">
    <property type="protein sequence ID" value="CAF0967726.1"/>
    <property type="molecule type" value="Genomic_DNA"/>
</dbReference>
<proteinExistence type="predicted"/>
<reference evidence="1" key="1">
    <citation type="submission" date="2021-02" db="EMBL/GenBank/DDBJ databases">
        <authorList>
            <person name="Nowell W R."/>
        </authorList>
    </citation>
    <scope>NUCLEOTIDE SEQUENCE</scope>
    <source>
        <strain evidence="1">Ploen Becks lab</strain>
    </source>
</reference>
<keyword evidence="2" id="KW-1185">Reference proteome</keyword>
<dbReference type="AlphaFoldDB" id="A0A814E953"/>
<dbReference type="InterPro" id="IPR011011">
    <property type="entry name" value="Znf_FYVE_PHD"/>
</dbReference>
<evidence type="ECO:0000313" key="2">
    <source>
        <dbReference type="Proteomes" id="UP000663879"/>
    </source>
</evidence>
<organism evidence="1 2">
    <name type="scientific">Brachionus calyciflorus</name>
    <dbReference type="NCBI Taxonomy" id="104777"/>
    <lineage>
        <taxon>Eukaryota</taxon>
        <taxon>Metazoa</taxon>
        <taxon>Spiralia</taxon>
        <taxon>Gnathifera</taxon>
        <taxon>Rotifera</taxon>
        <taxon>Eurotatoria</taxon>
        <taxon>Monogononta</taxon>
        <taxon>Pseudotrocha</taxon>
        <taxon>Ploima</taxon>
        <taxon>Brachionidae</taxon>
        <taxon>Brachionus</taxon>
    </lineage>
</organism>
<dbReference type="SUPFAM" id="SSF57903">
    <property type="entry name" value="FYVE/PHD zinc finger"/>
    <property type="match status" value="1"/>
</dbReference>
<gene>
    <name evidence="1" type="ORF">OXX778_LOCUS14753</name>
</gene>
<protein>
    <submittedName>
        <fullName evidence="1">Uncharacterized protein</fullName>
    </submittedName>
</protein>
<dbReference type="Proteomes" id="UP000663879">
    <property type="component" value="Unassembled WGS sequence"/>
</dbReference>
<comment type="caution">
    <text evidence="1">The sequence shown here is derived from an EMBL/GenBank/DDBJ whole genome shotgun (WGS) entry which is preliminary data.</text>
</comment>
<sequence>DSLEPFFQKNAWKQVCSLLKAKEEYATCKVCERICLEKCIECESCKNWYNLNCANVSNSGNKITRVGKVNHGFVVNMDMSVTLSFNFDNKFNSSSLSV</sequence>
<accession>A0A814E953</accession>
<feature type="non-terminal residue" evidence="1">
    <location>
        <position position="1"/>
    </location>
</feature>
<evidence type="ECO:0000313" key="1">
    <source>
        <dbReference type="EMBL" id="CAF0967726.1"/>
    </source>
</evidence>
<name>A0A814E953_9BILA</name>